<evidence type="ECO:0000256" key="1">
    <source>
        <dbReference type="SAM" id="Phobius"/>
    </source>
</evidence>
<feature type="transmembrane region" description="Helical" evidence="1">
    <location>
        <begin position="17"/>
        <end position="38"/>
    </location>
</feature>
<evidence type="ECO:0000313" key="3">
    <source>
        <dbReference type="Proteomes" id="UP000267027"/>
    </source>
</evidence>
<dbReference type="Proteomes" id="UP000267027">
    <property type="component" value="Unassembled WGS sequence"/>
</dbReference>
<gene>
    <name evidence="2" type="ORF">ACOC_LOCUS402</name>
</gene>
<accession>A0A0R3PA66</accession>
<dbReference type="OrthoDB" id="10526648at2759"/>
<organism evidence="4">
    <name type="scientific">Angiostrongylus costaricensis</name>
    <name type="common">Nematode worm</name>
    <dbReference type="NCBI Taxonomy" id="334426"/>
    <lineage>
        <taxon>Eukaryota</taxon>
        <taxon>Metazoa</taxon>
        <taxon>Ecdysozoa</taxon>
        <taxon>Nematoda</taxon>
        <taxon>Chromadorea</taxon>
        <taxon>Rhabditida</taxon>
        <taxon>Rhabditina</taxon>
        <taxon>Rhabditomorpha</taxon>
        <taxon>Strongyloidea</taxon>
        <taxon>Metastrongylidae</taxon>
        <taxon>Angiostrongylus</taxon>
    </lineage>
</organism>
<evidence type="ECO:0000313" key="4">
    <source>
        <dbReference type="WBParaSite" id="ACOC_0000040101-mRNA-1"/>
    </source>
</evidence>
<keyword evidence="3" id="KW-1185">Reference proteome</keyword>
<dbReference type="AlphaFoldDB" id="A0A0R3PA66"/>
<proteinExistence type="predicted"/>
<protein>
    <submittedName>
        <fullName evidence="4">Transmembrane protein</fullName>
    </submittedName>
</protein>
<name>A0A0R3PA66_ANGCS</name>
<dbReference type="OMA" id="MEDIGVC"/>
<keyword evidence="1" id="KW-0472">Membrane</keyword>
<reference evidence="2 3" key="2">
    <citation type="submission" date="2018-11" db="EMBL/GenBank/DDBJ databases">
        <authorList>
            <consortium name="Pathogen Informatics"/>
        </authorList>
    </citation>
    <scope>NUCLEOTIDE SEQUENCE [LARGE SCALE GENOMIC DNA]</scope>
    <source>
        <strain evidence="2 3">Costa Rica</strain>
    </source>
</reference>
<dbReference type="EMBL" id="UYYA01000038">
    <property type="protein sequence ID" value="VDM51987.1"/>
    <property type="molecule type" value="Genomic_DNA"/>
</dbReference>
<sequence length="129" mass="14741">MFPPSCRHGRRVDDLHFTFFELVLAAITLMDIIVLTCLSTRCRREKMNYELLSKRVDETVEDLKTLRDTTTMQTVVPLMYLRKIRKSQEETAVEDAMEDIGVCDTQLSSRSVQSVLLPTADNASKTVDP</sequence>
<keyword evidence="1" id="KW-1133">Transmembrane helix</keyword>
<keyword evidence="1" id="KW-0812">Transmembrane</keyword>
<reference evidence="4" key="1">
    <citation type="submission" date="2017-02" db="UniProtKB">
        <authorList>
            <consortium name="WormBaseParasite"/>
        </authorList>
    </citation>
    <scope>IDENTIFICATION</scope>
</reference>
<evidence type="ECO:0000313" key="2">
    <source>
        <dbReference type="EMBL" id="VDM51987.1"/>
    </source>
</evidence>
<dbReference type="WBParaSite" id="ACOC_0000040101-mRNA-1">
    <property type="protein sequence ID" value="ACOC_0000040101-mRNA-1"/>
    <property type="gene ID" value="ACOC_0000040101"/>
</dbReference>